<gene>
    <name evidence="1" type="ORF">PoB_005279400</name>
</gene>
<dbReference type="InterPro" id="IPR011735">
    <property type="entry name" value="WlaTC/HtrL_glycosyltransf"/>
</dbReference>
<protein>
    <submittedName>
        <fullName evidence="1">Protein htrl-like</fullName>
    </submittedName>
</protein>
<evidence type="ECO:0000313" key="2">
    <source>
        <dbReference type="Proteomes" id="UP000735302"/>
    </source>
</evidence>
<proteinExistence type="predicted"/>
<dbReference type="AlphaFoldDB" id="A0AAV4C5D2"/>
<reference evidence="1 2" key="1">
    <citation type="journal article" date="2021" name="Elife">
        <title>Chloroplast acquisition without the gene transfer in kleptoplastic sea slugs, Plakobranchus ocellatus.</title>
        <authorList>
            <person name="Maeda T."/>
            <person name="Takahashi S."/>
            <person name="Yoshida T."/>
            <person name="Shimamura S."/>
            <person name="Takaki Y."/>
            <person name="Nagai Y."/>
            <person name="Toyoda A."/>
            <person name="Suzuki Y."/>
            <person name="Arimoto A."/>
            <person name="Ishii H."/>
            <person name="Satoh N."/>
            <person name="Nishiyama T."/>
            <person name="Hasebe M."/>
            <person name="Maruyama T."/>
            <person name="Minagawa J."/>
            <person name="Obokata J."/>
            <person name="Shigenobu S."/>
        </authorList>
    </citation>
    <scope>NUCLEOTIDE SEQUENCE [LARGE SCALE GENOMIC DNA]</scope>
</reference>
<evidence type="ECO:0000313" key="1">
    <source>
        <dbReference type="EMBL" id="GFO26289.1"/>
    </source>
</evidence>
<sequence>MSGLYNFTVVTALLDIGRGKWAEQTRSYNTYLLYMQRNLRLDVNMLVYMGSEGQPFVQWMRRGRENRTRIVDTALKDLPYYKSRRKKLCVGTSAYNFLSKFSTNGHRRMNAPKALGETTTNSYSWNWGETNGQSLHKAVRENPFNTTYFVWLDAGYGHGQDVHPKDGIWIPQHLFDHPDEITFIQRSPGVLYFLPQERRLHKLSINILAGLFFAGGDQAVQELYRLQQEKFQEWMEEGVVDDDQTMYMLLYYRQPSLFNLVYGDWYDVFKLFNVAKS</sequence>
<organism evidence="1 2">
    <name type="scientific">Plakobranchus ocellatus</name>
    <dbReference type="NCBI Taxonomy" id="259542"/>
    <lineage>
        <taxon>Eukaryota</taxon>
        <taxon>Metazoa</taxon>
        <taxon>Spiralia</taxon>
        <taxon>Lophotrochozoa</taxon>
        <taxon>Mollusca</taxon>
        <taxon>Gastropoda</taxon>
        <taxon>Heterobranchia</taxon>
        <taxon>Euthyneura</taxon>
        <taxon>Panpulmonata</taxon>
        <taxon>Sacoglossa</taxon>
        <taxon>Placobranchoidea</taxon>
        <taxon>Plakobranchidae</taxon>
        <taxon>Plakobranchus</taxon>
    </lineage>
</organism>
<accession>A0AAV4C5D2</accession>
<keyword evidence="2" id="KW-1185">Reference proteome</keyword>
<dbReference type="Pfam" id="PF09612">
    <property type="entry name" value="HtrL_YibB"/>
    <property type="match status" value="1"/>
</dbReference>
<comment type="caution">
    <text evidence="1">The sequence shown here is derived from an EMBL/GenBank/DDBJ whole genome shotgun (WGS) entry which is preliminary data.</text>
</comment>
<dbReference type="Proteomes" id="UP000735302">
    <property type="component" value="Unassembled WGS sequence"/>
</dbReference>
<dbReference type="EMBL" id="BLXT01005798">
    <property type="protein sequence ID" value="GFO26289.1"/>
    <property type="molecule type" value="Genomic_DNA"/>
</dbReference>
<name>A0AAV4C5D2_9GAST</name>